<dbReference type="EMBL" id="LXQA010193903">
    <property type="protein sequence ID" value="MCI32258.1"/>
    <property type="molecule type" value="Genomic_DNA"/>
</dbReference>
<feature type="non-terminal residue" evidence="2">
    <location>
        <position position="1"/>
    </location>
</feature>
<feature type="compositionally biased region" description="Polar residues" evidence="1">
    <location>
        <begin position="31"/>
        <end position="42"/>
    </location>
</feature>
<protein>
    <submittedName>
        <fullName evidence="2">Uncharacterized protein</fullName>
    </submittedName>
</protein>
<evidence type="ECO:0000256" key="1">
    <source>
        <dbReference type="SAM" id="MobiDB-lite"/>
    </source>
</evidence>
<reference evidence="2 3" key="1">
    <citation type="journal article" date="2018" name="Front. Plant Sci.">
        <title>Red Clover (Trifolium pratense) and Zigzag Clover (T. medium) - A Picture of Genomic Similarities and Differences.</title>
        <authorList>
            <person name="Dluhosova J."/>
            <person name="Istvanek J."/>
            <person name="Nedelnik J."/>
            <person name="Repkova J."/>
        </authorList>
    </citation>
    <scope>NUCLEOTIDE SEQUENCE [LARGE SCALE GENOMIC DNA]</scope>
    <source>
        <strain evidence="3">cv. 10/8</strain>
        <tissue evidence="2">Leaf</tissue>
    </source>
</reference>
<organism evidence="2 3">
    <name type="scientific">Trifolium medium</name>
    <dbReference type="NCBI Taxonomy" id="97028"/>
    <lineage>
        <taxon>Eukaryota</taxon>
        <taxon>Viridiplantae</taxon>
        <taxon>Streptophyta</taxon>
        <taxon>Embryophyta</taxon>
        <taxon>Tracheophyta</taxon>
        <taxon>Spermatophyta</taxon>
        <taxon>Magnoliopsida</taxon>
        <taxon>eudicotyledons</taxon>
        <taxon>Gunneridae</taxon>
        <taxon>Pentapetalae</taxon>
        <taxon>rosids</taxon>
        <taxon>fabids</taxon>
        <taxon>Fabales</taxon>
        <taxon>Fabaceae</taxon>
        <taxon>Papilionoideae</taxon>
        <taxon>50 kb inversion clade</taxon>
        <taxon>NPAAA clade</taxon>
        <taxon>Hologalegina</taxon>
        <taxon>IRL clade</taxon>
        <taxon>Trifolieae</taxon>
        <taxon>Trifolium</taxon>
    </lineage>
</organism>
<proteinExistence type="predicted"/>
<name>A0A392R6L9_9FABA</name>
<evidence type="ECO:0000313" key="2">
    <source>
        <dbReference type="EMBL" id="MCI32258.1"/>
    </source>
</evidence>
<keyword evidence="3" id="KW-1185">Reference proteome</keyword>
<evidence type="ECO:0000313" key="3">
    <source>
        <dbReference type="Proteomes" id="UP000265520"/>
    </source>
</evidence>
<feature type="compositionally biased region" description="Polar residues" evidence="1">
    <location>
        <begin position="1"/>
        <end position="24"/>
    </location>
</feature>
<dbReference type="Proteomes" id="UP000265520">
    <property type="component" value="Unassembled WGS sequence"/>
</dbReference>
<comment type="caution">
    <text evidence="2">The sequence shown here is derived from an EMBL/GenBank/DDBJ whole genome shotgun (WGS) entry which is preliminary data.</text>
</comment>
<feature type="region of interest" description="Disordered" evidence="1">
    <location>
        <begin position="1"/>
        <end position="42"/>
    </location>
</feature>
<dbReference type="AlphaFoldDB" id="A0A392R6L9"/>
<sequence length="42" mass="4454">FTPSPSESWRGTGETNQWLNSQLASPGESCESLSPGDTKNVA</sequence>
<accession>A0A392R6L9</accession>